<organism evidence="1">
    <name type="scientific">Medioppia subpectinata</name>
    <dbReference type="NCBI Taxonomy" id="1979941"/>
    <lineage>
        <taxon>Eukaryota</taxon>
        <taxon>Metazoa</taxon>
        <taxon>Ecdysozoa</taxon>
        <taxon>Arthropoda</taxon>
        <taxon>Chelicerata</taxon>
        <taxon>Arachnida</taxon>
        <taxon>Acari</taxon>
        <taxon>Acariformes</taxon>
        <taxon>Sarcoptiformes</taxon>
        <taxon>Oribatida</taxon>
        <taxon>Brachypylina</taxon>
        <taxon>Oppioidea</taxon>
        <taxon>Oppiidae</taxon>
        <taxon>Medioppia</taxon>
    </lineage>
</organism>
<evidence type="ECO:0000313" key="2">
    <source>
        <dbReference type="Proteomes" id="UP000759131"/>
    </source>
</evidence>
<evidence type="ECO:0000313" key="1">
    <source>
        <dbReference type="EMBL" id="CAD7627426.1"/>
    </source>
</evidence>
<dbReference type="Proteomes" id="UP000759131">
    <property type="component" value="Unassembled WGS sequence"/>
</dbReference>
<sequence length="105" mass="11582">MSIGEKMKRNTDGVQTNTVLLKHSYHSSGLLIRVYTYNHPFISRAHIRGPLIPGLPIRSLAPQPLNTSDIPTVDLVVSQTLVTKYRPTGRQEFTAANASPNSVTK</sequence>
<name>A0A7R9KQV1_9ACAR</name>
<accession>A0A7R9KQV1</accession>
<protein>
    <submittedName>
        <fullName evidence="1">Uncharacterized protein</fullName>
    </submittedName>
</protein>
<gene>
    <name evidence="1" type="ORF">OSB1V03_LOCUS7853</name>
</gene>
<reference evidence="1" key="1">
    <citation type="submission" date="2020-11" db="EMBL/GenBank/DDBJ databases">
        <authorList>
            <person name="Tran Van P."/>
        </authorList>
    </citation>
    <scope>NUCLEOTIDE SEQUENCE</scope>
</reference>
<dbReference type="AlphaFoldDB" id="A0A7R9KQV1"/>
<keyword evidence="2" id="KW-1185">Reference proteome</keyword>
<dbReference type="EMBL" id="CAJPIZ010004719">
    <property type="protein sequence ID" value="CAG2107856.1"/>
    <property type="molecule type" value="Genomic_DNA"/>
</dbReference>
<dbReference type="EMBL" id="OC859294">
    <property type="protein sequence ID" value="CAD7627426.1"/>
    <property type="molecule type" value="Genomic_DNA"/>
</dbReference>
<proteinExistence type="predicted"/>